<reference evidence="1" key="1">
    <citation type="submission" date="2016-04" db="EMBL/GenBank/DDBJ databases">
        <authorList>
            <person name="Evans L.H."/>
            <person name="Alamgir A."/>
            <person name="Owens N."/>
            <person name="Weber N.D."/>
            <person name="Virtaneva K."/>
            <person name="Barbian K."/>
            <person name="Babar A."/>
            <person name="Rosenke K."/>
        </authorList>
    </citation>
    <scope>NUCLEOTIDE SEQUENCE</scope>
    <source>
        <strain evidence="1">92-2</strain>
    </source>
</reference>
<accession>A0A212K333</accession>
<sequence>MDPEYSARKGQKIELSRAKQIALGIIATTDTTITKDYLPPI</sequence>
<proteinExistence type="predicted"/>
<gene>
    <name evidence="1" type="ORF">KM92DES2_12146</name>
</gene>
<evidence type="ECO:0000313" key="1">
    <source>
        <dbReference type="EMBL" id="SBW06109.1"/>
    </source>
</evidence>
<dbReference type="EMBL" id="FLUP01000001">
    <property type="protein sequence ID" value="SBW06109.1"/>
    <property type="molecule type" value="Genomic_DNA"/>
</dbReference>
<dbReference type="AlphaFoldDB" id="A0A212K333"/>
<name>A0A212K333_9BACT</name>
<protein>
    <submittedName>
        <fullName evidence="1">Uncharacterized protein</fullName>
    </submittedName>
</protein>
<organism evidence="1">
    <name type="scientific">uncultured Desulfovibrio sp</name>
    <dbReference type="NCBI Taxonomy" id="167968"/>
    <lineage>
        <taxon>Bacteria</taxon>
        <taxon>Pseudomonadati</taxon>
        <taxon>Thermodesulfobacteriota</taxon>
        <taxon>Desulfovibrionia</taxon>
        <taxon>Desulfovibrionales</taxon>
        <taxon>Desulfovibrionaceae</taxon>
        <taxon>Desulfovibrio</taxon>
        <taxon>environmental samples</taxon>
    </lineage>
</organism>